<dbReference type="PANTHER" id="PTHR21573:SF0">
    <property type="entry name" value="ER MEMBRANE PROTEIN COMPLEX SUBUNIT 1"/>
    <property type="match status" value="1"/>
</dbReference>
<proteinExistence type="evidence at transcript level"/>
<keyword evidence="7" id="KW-0256">Endoplasmic reticulum</keyword>
<protein>
    <recommendedName>
        <fullName evidence="4">ER membrane protein complex subunit 1</fullName>
    </recommendedName>
</protein>
<reference evidence="14" key="1">
    <citation type="submission" date="2020-04" db="EMBL/GenBank/DDBJ databases">
        <authorList>
            <person name="Neveu A P."/>
        </authorList>
    </citation>
    <scope>NUCLEOTIDE SEQUENCE</scope>
    <source>
        <tissue evidence="14">Whole embryo</tissue>
    </source>
</reference>
<evidence type="ECO:0000256" key="11">
    <source>
        <dbReference type="SAM" id="Phobius"/>
    </source>
</evidence>
<comment type="similarity">
    <text evidence="2">Belongs to the EMC1 family.</text>
</comment>
<dbReference type="AlphaFoldDB" id="A0A6F9DCN0"/>
<evidence type="ECO:0000313" key="14">
    <source>
        <dbReference type="EMBL" id="CAB3242339.1"/>
    </source>
</evidence>
<evidence type="ECO:0000256" key="3">
    <source>
        <dbReference type="ARBA" id="ARBA00011276"/>
    </source>
</evidence>
<evidence type="ECO:0000256" key="6">
    <source>
        <dbReference type="ARBA" id="ARBA00022729"/>
    </source>
</evidence>
<dbReference type="GO" id="GO:0034975">
    <property type="term" value="P:protein folding in endoplasmic reticulum"/>
    <property type="evidence" value="ECO:0007669"/>
    <property type="project" value="TreeGrafter"/>
</dbReference>
<comment type="subunit">
    <text evidence="3">Component of the ER membrane protein complex (EMC).</text>
</comment>
<keyword evidence="9 11" id="KW-0472">Membrane</keyword>
<keyword evidence="10" id="KW-0325">Glycoprotein</keyword>
<keyword evidence="8 11" id="KW-1133">Transmembrane helix</keyword>
<evidence type="ECO:0000259" key="13">
    <source>
        <dbReference type="Pfam" id="PF25293"/>
    </source>
</evidence>
<dbReference type="Pfam" id="PF25293">
    <property type="entry name" value="Beta-prop_EMC1_N"/>
    <property type="match status" value="1"/>
</dbReference>
<sequence>MMLKKSAMNRYLYVCVVSALFFVLSNALYVDQIGKYDWTKNLIGKVELVAFDSSVSISKNVFVATDKNVVASISAKNGNINWRRTLAFNDGKIKSLNHVRDGIVSVTEAGVARVFEASSGVTKWDVNLAASKTEEEFLVHQVAVLEQSYTEGNLLVVLTNTEIITASLSKHHPKVKSVAFDQDISGAEYNKLLIDSQSSQILHFQLELRRGISVTVYDAKQLEIISQANVQNDWLATLDTVAVLEGNQLLYSCNEPESEMLYLVDFTSGKVLNSVRLELFDIESVASIVSVSNKDVTTHGPNVLLLHGQGKVSHIKVDDGDVKIGWKKELKSLREVVTKQLGSEEYSFFTSIDNQDVTITAMSVKTGLTDDSLTIRYQLPANTGEISSIHINMFLKRTTPIGFRALLTTTADTVLLVAHPNRLAWQRDESLASISSANMLDLPLSDGDAGIEAEFEEAERTSVPDMFAKRVKAQASQVVSFFKQMAKELDEGTLFKHKTRDPLIQVEGLTRDPFSLHKMIVVVTKAGSLFGIDSLNGEVVWRYYSSLLTDRDIHLYVQRTTAHFPHPPQALILGLDPQQQLNPVLLELNPITGEVEDKTDVLGGIKSPIMQATLLPNPDSTHLRPLLLLDTDLNVHLIPKTAETESVLKQLNLYLYDINSLTGLIRSFSIKSSNVAKPTWSVTVPNTHRIIQFGGKPSGEKIDSLGRPLADRSVLFKYLNPNVVAVLSESLEQNVDRCSLMLFLIDAVTGQMIHSIVHKRSQGPVHLVHSENWLLYSYRNAKLRRIEVSALEMYEGKTQFNSTSFSSFHVRPNPPTILQQAYIFPYGISSIGVSKTEKGITSRQILFGLKKGSLFGIPRKLFDPRRSLHPNEKHREEGIMPYSPEVPVPPELFLSYNLTLEQIDGIYCAPSALESTSLVFTTGLDLFFTRTQPSKMFDVLKEDFDHMFIGAVLIGLFIAALVTRRLSQVKQLNKSWR</sequence>
<evidence type="ECO:0000256" key="7">
    <source>
        <dbReference type="ARBA" id="ARBA00022824"/>
    </source>
</evidence>
<feature type="domain" description="EMC1 first beta-propeller" evidence="13">
    <location>
        <begin position="27"/>
        <end position="429"/>
    </location>
</feature>
<dbReference type="EMBL" id="LR784841">
    <property type="protein sequence ID" value="CAB3242339.1"/>
    <property type="molecule type" value="mRNA"/>
</dbReference>
<evidence type="ECO:0000256" key="1">
    <source>
        <dbReference type="ARBA" id="ARBA00004115"/>
    </source>
</evidence>
<dbReference type="Gene3D" id="2.130.10.10">
    <property type="entry name" value="YVTN repeat-like/Quinoprotein amine dehydrogenase"/>
    <property type="match status" value="1"/>
</dbReference>
<evidence type="ECO:0000256" key="4">
    <source>
        <dbReference type="ARBA" id="ARBA00020824"/>
    </source>
</evidence>
<evidence type="ECO:0000259" key="12">
    <source>
        <dbReference type="Pfam" id="PF07774"/>
    </source>
</evidence>
<gene>
    <name evidence="14" type="primary">Emc1</name>
</gene>
<keyword evidence="6" id="KW-0732">Signal</keyword>
<dbReference type="InterPro" id="IPR011678">
    <property type="entry name" value="EMC1_C"/>
</dbReference>
<organism evidence="14">
    <name type="scientific">Phallusia mammillata</name>
    <dbReference type="NCBI Taxonomy" id="59560"/>
    <lineage>
        <taxon>Eukaryota</taxon>
        <taxon>Metazoa</taxon>
        <taxon>Chordata</taxon>
        <taxon>Tunicata</taxon>
        <taxon>Ascidiacea</taxon>
        <taxon>Phlebobranchia</taxon>
        <taxon>Ascidiidae</taxon>
        <taxon>Phallusia</taxon>
    </lineage>
</organism>
<evidence type="ECO:0000256" key="5">
    <source>
        <dbReference type="ARBA" id="ARBA00022692"/>
    </source>
</evidence>
<evidence type="ECO:0000256" key="8">
    <source>
        <dbReference type="ARBA" id="ARBA00022989"/>
    </source>
</evidence>
<name>A0A6F9DCN0_9ASCI</name>
<dbReference type="SUPFAM" id="SSF50998">
    <property type="entry name" value="Quinoprotein alcohol dehydrogenase-like"/>
    <property type="match status" value="1"/>
</dbReference>
<accession>A0A6F9DCN0</accession>
<comment type="subcellular location">
    <subcellularLocation>
        <location evidence="1">Endoplasmic reticulum membrane</location>
        <topology evidence="1">Single-pass type I membrane protein</topology>
    </subcellularLocation>
</comment>
<dbReference type="InterPro" id="IPR018391">
    <property type="entry name" value="PQQ_b-propeller_rpt"/>
</dbReference>
<evidence type="ECO:0000256" key="9">
    <source>
        <dbReference type="ARBA" id="ARBA00023136"/>
    </source>
</evidence>
<dbReference type="PANTHER" id="PTHR21573">
    <property type="entry name" value="ER MEMBRANE PROTEIN COMPLEX SUBUNIT 1"/>
    <property type="match status" value="1"/>
</dbReference>
<evidence type="ECO:0000256" key="10">
    <source>
        <dbReference type="ARBA" id="ARBA00023180"/>
    </source>
</evidence>
<evidence type="ECO:0000256" key="2">
    <source>
        <dbReference type="ARBA" id="ARBA00007904"/>
    </source>
</evidence>
<dbReference type="SMART" id="SM00564">
    <property type="entry name" value="PQQ"/>
    <property type="match status" value="2"/>
</dbReference>
<dbReference type="InterPro" id="IPR026895">
    <property type="entry name" value="EMC1"/>
</dbReference>
<feature type="domain" description="ER membrane protein complex subunit 1 C-terminal" evidence="12">
    <location>
        <begin position="770"/>
        <end position="976"/>
    </location>
</feature>
<dbReference type="InterPro" id="IPR058545">
    <property type="entry name" value="Beta-prop_EMC1_1st"/>
</dbReference>
<feature type="transmembrane region" description="Helical" evidence="11">
    <location>
        <begin position="947"/>
        <end position="967"/>
    </location>
</feature>
<dbReference type="InterPro" id="IPR015943">
    <property type="entry name" value="WD40/YVTN_repeat-like_dom_sf"/>
</dbReference>
<dbReference type="InterPro" id="IPR011047">
    <property type="entry name" value="Quinoprotein_ADH-like_sf"/>
</dbReference>
<keyword evidence="5 11" id="KW-0812">Transmembrane</keyword>
<dbReference type="GO" id="GO:0072546">
    <property type="term" value="C:EMC complex"/>
    <property type="evidence" value="ECO:0007669"/>
    <property type="project" value="InterPro"/>
</dbReference>
<dbReference type="Pfam" id="PF07774">
    <property type="entry name" value="EMC1_C"/>
    <property type="match status" value="1"/>
</dbReference>